<reference evidence="2 5" key="2">
    <citation type="submission" date="2024-06" db="EMBL/GenBank/DDBJ databases">
        <title>Construction of an artificial bacterial consortium using nitrogen cycle bacteria from Cuatro Cienegas Basin and a mangrove forest.</title>
        <authorList>
            <person name="Aguilera-Najera D."/>
            <person name="Marquez-Cianci L."/>
            <person name="Martinez-Perez E."/>
            <person name="Rosas-Barrera M."/>
            <person name="Rodriguez-Cruz U.E."/>
            <person name="Tapia-Lopez R."/>
            <person name="Eguiarte L.E."/>
            <person name="Souza-Saldivar V."/>
        </authorList>
    </citation>
    <scope>NUCLEOTIDE SEQUENCE [LARGE SCALE GENOMIC DNA]</scope>
    <source>
        <strain evidence="2 5">S14-15</strain>
    </source>
</reference>
<name>A0A5K1L0D9_BACAB</name>
<evidence type="ECO:0000313" key="2">
    <source>
        <dbReference type="EMBL" id="MER3122830.1"/>
    </source>
</evidence>
<reference evidence="3 4" key="1">
    <citation type="submission" date="2019-10" db="EMBL/GenBank/DDBJ databases">
        <authorList>
            <person name="Karimi E."/>
        </authorList>
    </citation>
    <scope>NUCLEOTIDE SEQUENCE [LARGE SCALE GENOMIC DNA]</scope>
    <source>
        <strain evidence="3">Bacillus sp. 348</strain>
    </source>
</reference>
<dbReference type="PANTHER" id="PTHR33169">
    <property type="entry name" value="PADR-FAMILY TRANSCRIPTIONAL REGULATOR"/>
    <property type="match status" value="1"/>
</dbReference>
<evidence type="ECO:0000313" key="3">
    <source>
        <dbReference type="EMBL" id="VXA92162.1"/>
    </source>
</evidence>
<accession>A0A653LIJ0</accession>
<proteinExistence type="predicted"/>
<dbReference type="AlphaFoldDB" id="A0A5K1L0D9"/>
<evidence type="ECO:0000259" key="1">
    <source>
        <dbReference type="Pfam" id="PF03551"/>
    </source>
</evidence>
<dbReference type="PANTHER" id="PTHR33169:SF24">
    <property type="entry name" value="TRANSCRIPTIONAL REGULATOR, PADR FAMILY"/>
    <property type="match status" value="1"/>
</dbReference>
<dbReference type="InterPro" id="IPR052509">
    <property type="entry name" value="Metal_resp_DNA-bind_regulator"/>
</dbReference>
<dbReference type="Pfam" id="PF03551">
    <property type="entry name" value="PadR"/>
    <property type="match status" value="1"/>
</dbReference>
<feature type="domain" description="Transcription regulator PadR N-terminal" evidence="1">
    <location>
        <begin position="14"/>
        <end position="82"/>
    </location>
</feature>
<keyword evidence="5" id="KW-1185">Reference proteome</keyword>
<dbReference type="SUPFAM" id="SSF46785">
    <property type="entry name" value="Winged helix' DNA-binding domain"/>
    <property type="match status" value="1"/>
</dbReference>
<protein>
    <submittedName>
        <fullName evidence="3">PadR family transcriptional regulator</fullName>
    </submittedName>
</protein>
<dbReference type="Proteomes" id="UP001467674">
    <property type="component" value="Unassembled WGS sequence"/>
</dbReference>
<dbReference type="Proteomes" id="UP000433089">
    <property type="component" value="Unassembled WGS sequence"/>
</dbReference>
<organism evidence="3 4">
    <name type="scientific">Bacillus altitudinis</name>
    <dbReference type="NCBI Taxonomy" id="293387"/>
    <lineage>
        <taxon>Bacteria</taxon>
        <taxon>Bacillati</taxon>
        <taxon>Bacillota</taxon>
        <taxon>Bacilli</taxon>
        <taxon>Bacillales</taxon>
        <taxon>Bacillaceae</taxon>
        <taxon>Bacillus</taxon>
    </lineage>
</organism>
<accession>A0A5K1L0D9</accession>
<dbReference type="Gene3D" id="1.10.10.10">
    <property type="entry name" value="Winged helix-like DNA-binding domain superfamily/Winged helix DNA-binding domain"/>
    <property type="match status" value="1"/>
</dbReference>
<dbReference type="InterPro" id="IPR036388">
    <property type="entry name" value="WH-like_DNA-bd_sf"/>
</dbReference>
<dbReference type="InterPro" id="IPR036390">
    <property type="entry name" value="WH_DNA-bd_sf"/>
</dbReference>
<dbReference type="RefSeq" id="WP_025206674.1">
    <property type="nucleotide sequence ID" value="NZ_CANMIN010000005.1"/>
</dbReference>
<dbReference type="InterPro" id="IPR005149">
    <property type="entry name" value="Tscrpt_reg_PadR_N"/>
</dbReference>
<dbReference type="GeneID" id="66361881"/>
<evidence type="ECO:0000313" key="4">
    <source>
        <dbReference type="Proteomes" id="UP000433089"/>
    </source>
</evidence>
<dbReference type="EMBL" id="JBEOME010000011">
    <property type="protein sequence ID" value="MER3122830.1"/>
    <property type="molecule type" value="Genomic_DNA"/>
</dbReference>
<dbReference type="EMBL" id="CABWLH010000006">
    <property type="protein sequence ID" value="VXA92162.1"/>
    <property type="molecule type" value="Genomic_DNA"/>
</dbReference>
<sequence length="105" mass="12350">MNAQLKKGLLEFCVLAVLKKGDSYGYQMIKDMSHCIEISESTLYPILKRLEQNNYVETYSQEHNSRLRKYYRMTKNGREHIAQFLAEWDQVMAIYDFISGGQSNE</sequence>
<evidence type="ECO:0000313" key="5">
    <source>
        <dbReference type="Proteomes" id="UP001467674"/>
    </source>
</evidence>
<gene>
    <name evidence="2" type="ORF">ABQG71_16780</name>
    <name evidence="3" type="ORF">BACI348_140001</name>
</gene>